<dbReference type="InterPro" id="IPR023614">
    <property type="entry name" value="Porin_dom_sf"/>
</dbReference>
<name>A0ABX1Q9K1_9RHOO</name>
<dbReference type="EMBL" id="WTVQ01000004">
    <property type="protein sequence ID" value="NMG73859.1"/>
    <property type="molecule type" value="Genomic_DNA"/>
</dbReference>
<evidence type="ECO:0000313" key="2">
    <source>
        <dbReference type="EMBL" id="NMG73859.1"/>
    </source>
</evidence>
<evidence type="ECO:0000256" key="1">
    <source>
        <dbReference type="SAM" id="SignalP"/>
    </source>
</evidence>
<feature type="chain" id="PRO_5045539463" description="Porin" evidence="1">
    <location>
        <begin position="26"/>
        <end position="233"/>
    </location>
</feature>
<organism evidence="2 3">
    <name type="scientific">Aromatoleum diolicum</name>
    <dbReference type="NCBI Taxonomy" id="75796"/>
    <lineage>
        <taxon>Bacteria</taxon>
        <taxon>Pseudomonadati</taxon>
        <taxon>Pseudomonadota</taxon>
        <taxon>Betaproteobacteria</taxon>
        <taxon>Rhodocyclales</taxon>
        <taxon>Rhodocyclaceae</taxon>
        <taxon>Aromatoleum</taxon>
    </lineage>
</organism>
<gene>
    <name evidence="2" type="ORF">GPA25_03710</name>
</gene>
<dbReference type="SUPFAM" id="SSF56935">
    <property type="entry name" value="Porins"/>
    <property type="match status" value="1"/>
</dbReference>
<evidence type="ECO:0008006" key="4">
    <source>
        <dbReference type="Google" id="ProtNLM"/>
    </source>
</evidence>
<evidence type="ECO:0000313" key="3">
    <source>
        <dbReference type="Proteomes" id="UP000648984"/>
    </source>
</evidence>
<accession>A0ABX1Q9K1</accession>
<protein>
    <recommendedName>
        <fullName evidence="4">Porin</fullName>
    </recommendedName>
</protein>
<comment type="caution">
    <text evidence="2">The sequence shown here is derived from an EMBL/GenBank/DDBJ whole genome shotgun (WGS) entry which is preliminary data.</text>
</comment>
<reference evidence="2 3" key="1">
    <citation type="submission" date="2019-12" db="EMBL/GenBank/DDBJ databases">
        <title>Comparative genomics gives insights into the taxonomy of the Azoarcus-Aromatoleum group and reveals separate origins of nif in the plant-associated Azoarcus and non-plant-associated Aromatoleum sub-groups.</title>
        <authorList>
            <person name="Lafos M."/>
            <person name="Maluk M."/>
            <person name="Batista M."/>
            <person name="Junghare M."/>
            <person name="Carmona M."/>
            <person name="Faoro H."/>
            <person name="Cruz L.M."/>
            <person name="Battistoni F."/>
            <person name="De Souza E."/>
            <person name="Pedrosa F."/>
            <person name="Chen W.-M."/>
            <person name="Poole P.S."/>
            <person name="Dixon R.A."/>
            <person name="James E.K."/>
        </authorList>
    </citation>
    <scope>NUCLEOTIDE SEQUENCE [LARGE SCALE GENOMIC DNA]</scope>
    <source>
        <strain evidence="2 3">22Lin</strain>
    </source>
</reference>
<dbReference type="Proteomes" id="UP000648984">
    <property type="component" value="Unassembled WGS sequence"/>
</dbReference>
<keyword evidence="1" id="KW-0732">Signal</keyword>
<proteinExistence type="predicted"/>
<dbReference type="Gene3D" id="2.40.160.10">
    <property type="entry name" value="Porin"/>
    <property type="match status" value="1"/>
</dbReference>
<sequence>MNFTRTLALALGAVAYLAAALPAQAERPMVVDDAGTLDKGGAKLEFGWSRDDETRGFDAAVGYGPIENLEVELALAQARDHEPDPSVRLRAVGAALKWVPLQVESGLSAGLKLEYARERADLRDAPDETARASAVTGLATWNFASGQRVHLNLGREWVRVDGDTDDANTWGVGFEHPLTGTFTVAAEVFGVEDTAPDRQIGVRYEVVEGVKLSGAVGRGNDRSFANVGVAWEF</sequence>
<keyword evidence="3" id="KW-1185">Reference proteome</keyword>
<feature type="signal peptide" evidence="1">
    <location>
        <begin position="1"/>
        <end position="25"/>
    </location>
</feature>